<dbReference type="Proteomes" id="UP001417504">
    <property type="component" value="Unassembled WGS sequence"/>
</dbReference>
<evidence type="ECO:0008006" key="4">
    <source>
        <dbReference type="Google" id="ProtNLM"/>
    </source>
</evidence>
<dbReference type="InterPro" id="IPR012876">
    <property type="entry name" value="DUF1677_pln"/>
</dbReference>
<feature type="region of interest" description="Disordered" evidence="1">
    <location>
        <begin position="121"/>
        <end position="165"/>
    </location>
</feature>
<dbReference type="Pfam" id="PF07911">
    <property type="entry name" value="DUF1677"/>
    <property type="match status" value="1"/>
</dbReference>
<organism evidence="2 3">
    <name type="scientific">Stephania japonica</name>
    <dbReference type="NCBI Taxonomy" id="461633"/>
    <lineage>
        <taxon>Eukaryota</taxon>
        <taxon>Viridiplantae</taxon>
        <taxon>Streptophyta</taxon>
        <taxon>Embryophyta</taxon>
        <taxon>Tracheophyta</taxon>
        <taxon>Spermatophyta</taxon>
        <taxon>Magnoliopsida</taxon>
        <taxon>Ranunculales</taxon>
        <taxon>Menispermaceae</taxon>
        <taxon>Menispermoideae</taxon>
        <taxon>Cissampelideae</taxon>
        <taxon>Stephania</taxon>
    </lineage>
</organism>
<name>A0AAP0HZK8_9MAGN</name>
<evidence type="ECO:0000313" key="3">
    <source>
        <dbReference type="Proteomes" id="UP001417504"/>
    </source>
</evidence>
<comment type="caution">
    <text evidence="2">The sequence shown here is derived from an EMBL/GenBank/DDBJ whole genome shotgun (WGS) entry which is preliminary data.</text>
</comment>
<dbReference type="PANTHER" id="PTHR33108">
    <property type="entry name" value="OS01G0745000 PROTEIN"/>
    <property type="match status" value="1"/>
</dbReference>
<proteinExistence type="predicted"/>
<protein>
    <recommendedName>
        <fullName evidence="4">DUF1677 family protein</fullName>
    </recommendedName>
</protein>
<gene>
    <name evidence="2" type="ORF">Sjap_019675</name>
</gene>
<dbReference type="EMBL" id="JBBNAE010000008">
    <property type="protein sequence ID" value="KAK9102421.1"/>
    <property type="molecule type" value="Genomic_DNA"/>
</dbReference>
<dbReference type="PANTHER" id="PTHR33108:SF32">
    <property type="entry name" value="DUF1677 FAMILY PROTEIN (DUF1677)"/>
    <property type="match status" value="1"/>
</dbReference>
<sequence>MAISSAESASSKVSNSNASAATAAAQQIEVELAKCACCGLTEECTPTYIAKVRERYRGRWICGLCAEAVKDEIYRSDRDIGTEEALNRHTNFFKKFRSASPPANPTEHLVSAMRQILRKSSNAESPRVVLRSSSGNRLGNENEDRRGGSSTSLVRSESCLPAMAG</sequence>
<evidence type="ECO:0000256" key="1">
    <source>
        <dbReference type="SAM" id="MobiDB-lite"/>
    </source>
</evidence>
<dbReference type="AlphaFoldDB" id="A0AAP0HZK8"/>
<evidence type="ECO:0000313" key="2">
    <source>
        <dbReference type="EMBL" id="KAK9102421.1"/>
    </source>
</evidence>
<keyword evidence="3" id="KW-1185">Reference proteome</keyword>
<reference evidence="2 3" key="1">
    <citation type="submission" date="2024-01" db="EMBL/GenBank/DDBJ databases">
        <title>Genome assemblies of Stephania.</title>
        <authorList>
            <person name="Yang L."/>
        </authorList>
    </citation>
    <scope>NUCLEOTIDE SEQUENCE [LARGE SCALE GENOMIC DNA]</scope>
    <source>
        <strain evidence="2">QJT</strain>
        <tissue evidence="2">Leaf</tissue>
    </source>
</reference>
<accession>A0AAP0HZK8</accession>